<dbReference type="GO" id="GO:0006508">
    <property type="term" value="P:proteolysis"/>
    <property type="evidence" value="ECO:0007669"/>
    <property type="project" value="UniProtKB-KW"/>
</dbReference>
<reference evidence="9 10" key="1">
    <citation type="submission" date="2020-10" db="EMBL/GenBank/DDBJ databases">
        <title>Degradation of 1,4-Dioxane by Xanthobacter sp. YN2, via a Novel Group-2 Soluble Di-Iron Monooxygenase.</title>
        <authorList>
            <person name="Ma F."/>
            <person name="Wang Y."/>
            <person name="Yang J."/>
            <person name="Guo H."/>
            <person name="Su D."/>
            <person name="Yu L."/>
        </authorList>
    </citation>
    <scope>NUCLEOTIDE SEQUENCE [LARGE SCALE GENOMIC DNA]</scope>
    <source>
        <strain evidence="9 10">YN2</strain>
    </source>
</reference>
<evidence type="ECO:0000256" key="5">
    <source>
        <dbReference type="ARBA" id="ARBA00022801"/>
    </source>
</evidence>
<evidence type="ECO:0000256" key="7">
    <source>
        <dbReference type="RuleBase" id="RU003653"/>
    </source>
</evidence>
<sequence>MTYVEAALAPLRKTGHIKLYGREGFEGMRRAGALTAKALDAVAEMVAPGVTTAAIDKLIFDFAMDHGAYPATLMYRGYRYSVCTSVNHVVCHGMPNVRPLREGDIVNVDVTLVLDGWYGDSSRMYPVGPVPRRAERLLEVTYEAMMRGIAAIRPGGHVGDIGAAIQDFVEPQHMSVVRDFCGHGVGQVFHDEPNIVHVGRRGEGPKLMPGMIFTVEPMINLGRPHVKVLSDGWTAVTRDRSLSAQFEHAVGVTETGVEIFTLSPKGYHKPPYVAPHVAA</sequence>
<feature type="domain" description="Peptidase M24" evidence="8">
    <location>
        <begin position="26"/>
        <end position="254"/>
    </location>
</feature>
<protein>
    <recommendedName>
        <fullName evidence="6 7">Methionine aminopeptidase</fullName>
        <shortName evidence="6">MAP</shortName>
        <shortName evidence="6">MetAP</shortName>
        <ecNumber evidence="6 7">3.4.11.18</ecNumber>
    </recommendedName>
    <alternativeName>
        <fullName evidence="6">Peptidase M</fullName>
    </alternativeName>
</protein>
<dbReference type="PRINTS" id="PR00599">
    <property type="entry name" value="MAPEPTIDASE"/>
</dbReference>
<dbReference type="GO" id="GO:0070006">
    <property type="term" value="F:metalloaminopeptidase activity"/>
    <property type="evidence" value="ECO:0007669"/>
    <property type="project" value="UniProtKB-UniRule"/>
</dbReference>
<dbReference type="NCBIfam" id="TIGR00500">
    <property type="entry name" value="met_pdase_I"/>
    <property type="match status" value="1"/>
</dbReference>
<organism evidence="9 10">
    <name type="scientific">Xanthobacter dioxanivorans</name>
    <dbReference type="NCBI Taxonomy" id="2528964"/>
    <lineage>
        <taxon>Bacteria</taxon>
        <taxon>Pseudomonadati</taxon>
        <taxon>Pseudomonadota</taxon>
        <taxon>Alphaproteobacteria</taxon>
        <taxon>Hyphomicrobiales</taxon>
        <taxon>Xanthobacteraceae</taxon>
        <taxon>Xanthobacter</taxon>
    </lineage>
</organism>
<dbReference type="Proteomes" id="UP000596427">
    <property type="component" value="Chromosome"/>
</dbReference>
<feature type="binding site" evidence="6">
    <location>
        <position position="247"/>
    </location>
    <ligand>
        <name>a divalent metal cation</name>
        <dbReference type="ChEBI" id="CHEBI:60240"/>
        <label>2</label>
        <note>catalytic</note>
    </ligand>
</feature>
<dbReference type="AlphaFoldDB" id="A0A974SJD9"/>
<keyword evidence="10" id="KW-1185">Reference proteome</keyword>
<dbReference type="PANTHER" id="PTHR43330">
    <property type="entry name" value="METHIONINE AMINOPEPTIDASE"/>
    <property type="match status" value="1"/>
</dbReference>
<keyword evidence="2 6" id="KW-0031">Aminopeptidase</keyword>
<comment type="catalytic activity">
    <reaction evidence="6 7">
        <text>Release of N-terminal amino acids, preferentially methionine, from peptides and arylamides.</text>
        <dbReference type="EC" id="3.4.11.18"/>
    </reaction>
</comment>
<dbReference type="Gene3D" id="3.90.230.10">
    <property type="entry name" value="Creatinase/methionine aminopeptidase superfamily"/>
    <property type="match status" value="1"/>
</dbReference>
<dbReference type="EMBL" id="CP063362">
    <property type="protein sequence ID" value="QRG07402.1"/>
    <property type="molecule type" value="Genomic_DNA"/>
</dbReference>
<feature type="binding site" evidence="6">
    <location>
        <position position="190"/>
    </location>
    <ligand>
        <name>substrate</name>
    </ligand>
</feature>
<dbReference type="InterPro" id="IPR002467">
    <property type="entry name" value="Pept_M24A_MAP1"/>
</dbReference>
<evidence type="ECO:0000256" key="3">
    <source>
        <dbReference type="ARBA" id="ARBA00022670"/>
    </source>
</evidence>
<feature type="binding site" evidence="6">
    <location>
        <position position="109"/>
    </location>
    <ligand>
        <name>a divalent metal cation</name>
        <dbReference type="ChEBI" id="CHEBI:60240"/>
        <label>1</label>
    </ligand>
</feature>
<evidence type="ECO:0000256" key="2">
    <source>
        <dbReference type="ARBA" id="ARBA00022438"/>
    </source>
</evidence>
<dbReference type="GO" id="GO:0005829">
    <property type="term" value="C:cytosol"/>
    <property type="evidence" value="ECO:0007669"/>
    <property type="project" value="TreeGrafter"/>
</dbReference>
<evidence type="ECO:0000313" key="9">
    <source>
        <dbReference type="EMBL" id="QRG07402.1"/>
    </source>
</evidence>
<evidence type="ECO:0000313" key="10">
    <source>
        <dbReference type="Proteomes" id="UP000596427"/>
    </source>
</evidence>
<dbReference type="Pfam" id="PF00557">
    <property type="entry name" value="Peptidase_M24"/>
    <property type="match status" value="1"/>
</dbReference>
<evidence type="ECO:0000256" key="6">
    <source>
        <dbReference type="HAMAP-Rule" id="MF_01974"/>
    </source>
</evidence>
<dbReference type="SUPFAM" id="SSF55920">
    <property type="entry name" value="Creatinase/aminopeptidase"/>
    <property type="match status" value="1"/>
</dbReference>
<gene>
    <name evidence="6 9" type="primary">map</name>
    <name evidence="9" type="ORF">EZH22_03060</name>
</gene>
<dbReference type="EC" id="3.4.11.18" evidence="6 7"/>
<evidence type="ECO:0000259" key="8">
    <source>
        <dbReference type="Pfam" id="PF00557"/>
    </source>
</evidence>
<feature type="binding site" evidence="6">
    <location>
        <position position="120"/>
    </location>
    <ligand>
        <name>a divalent metal cation</name>
        <dbReference type="ChEBI" id="CHEBI:60240"/>
        <label>2</label>
        <note>catalytic</note>
    </ligand>
</feature>
<dbReference type="GO" id="GO:0046872">
    <property type="term" value="F:metal ion binding"/>
    <property type="evidence" value="ECO:0007669"/>
    <property type="project" value="UniProtKB-UniRule"/>
</dbReference>
<proteinExistence type="inferred from homology"/>
<keyword evidence="3 6" id="KW-0645">Protease</keyword>
<keyword evidence="5 6" id="KW-0378">Hydrolase</keyword>
<feature type="binding site" evidence="6">
    <location>
        <position position="183"/>
    </location>
    <ligand>
        <name>a divalent metal cation</name>
        <dbReference type="ChEBI" id="CHEBI:60240"/>
        <label>2</label>
        <note>catalytic</note>
    </ligand>
</feature>
<feature type="binding site" evidence="6">
    <location>
        <position position="92"/>
    </location>
    <ligand>
        <name>substrate</name>
    </ligand>
</feature>
<dbReference type="PANTHER" id="PTHR43330:SF27">
    <property type="entry name" value="METHIONINE AMINOPEPTIDASE"/>
    <property type="match status" value="1"/>
</dbReference>
<accession>A0A974SJD9</accession>
<dbReference type="CDD" id="cd01086">
    <property type="entry name" value="MetAP1"/>
    <property type="match status" value="1"/>
</dbReference>
<dbReference type="InterPro" id="IPR000994">
    <property type="entry name" value="Pept_M24"/>
</dbReference>
<dbReference type="PROSITE" id="PS00680">
    <property type="entry name" value="MAP_1"/>
    <property type="match status" value="1"/>
</dbReference>
<dbReference type="KEGG" id="xdi:EZH22_03060"/>
<comment type="cofactor">
    <cofactor evidence="6">
        <name>Co(2+)</name>
        <dbReference type="ChEBI" id="CHEBI:48828"/>
    </cofactor>
    <cofactor evidence="6">
        <name>Zn(2+)</name>
        <dbReference type="ChEBI" id="CHEBI:29105"/>
    </cofactor>
    <cofactor evidence="6">
        <name>Mn(2+)</name>
        <dbReference type="ChEBI" id="CHEBI:29035"/>
    </cofactor>
    <cofactor evidence="6">
        <name>Fe(2+)</name>
        <dbReference type="ChEBI" id="CHEBI:29033"/>
    </cofactor>
    <text evidence="6">Binds 2 divalent metal cations per subunit. Has a high-affinity and a low affinity metal-binding site. The true nature of the physiological cofactor is under debate. The enzyme is active with cobalt, zinc, manganese or divalent iron ions. Most likely, methionine aminopeptidases function as mononuclear Fe(2+)-metalloproteases under physiological conditions, and the catalytically relevant metal-binding site has been assigned to the histidine-containing high-affinity site.</text>
</comment>
<keyword evidence="4 6" id="KW-0479">Metal-binding</keyword>
<dbReference type="RefSeq" id="WP_203194317.1">
    <property type="nucleotide sequence ID" value="NZ_CP063362.1"/>
</dbReference>
<comment type="similarity">
    <text evidence="6">Belongs to the peptidase M24A family. Methionine aminopeptidase type 1 subfamily.</text>
</comment>
<feature type="binding site" evidence="6">
    <location>
        <position position="247"/>
    </location>
    <ligand>
        <name>a divalent metal cation</name>
        <dbReference type="ChEBI" id="CHEBI:60240"/>
        <label>1</label>
    </ligand>
</feature>
<dbReference type="GO" id="GO:0004239">
    <property type="term" value="F:initiator methionyl aminopeptidase activity"/>
    <property type="evidence" value="ECO:0007669"/>
    <property type="project" value="UniProtKB-UniRule"/>
</dbReference>
<evidence type="ECO:0000256" key="4">
    <source>
        <dbReference type="ARBA" id="ARBA00022723"/>
    </source>
</evidence>
<dbReference type="HAMAP" id="MF_01974">
    <property type="entry name" value="MetAP_1"/>
    <property type="match status" value="1"/>
</dbReference>
<name>A0A974SJD9_9HYPH</name>
<comment type="function">
    <text evidence="1 6">Removes the N-terminal methionine from nascent proteins. The N-terminal methionine is often cleaved when the second residue in the primary sequence is small and uncharged (Met-Ala-, Cys, Gly, Pro, Ser, Thr, or Val). Requires deformylation of the N(alpha)-formylated initiator methionine before it can be hydrolyzed.</text>
</comment>
<feature type="binding site" evidence="6">
    <location>
        <position position="216"/>
    </location>
    <ligand>
        <name>a divalent metal cation</name>
        <dbReference type="ChEBI" id="CHEBI:60240"/>
        <label>2</label>
        <note>catalytic</note>
    </ligand>
</feature>
<comment type="subunit">
    <text evidence="6">Monomer.</text>
</comment>
<evidence type="ECO:0000256" key="1">
    <source>
        <dbReference type="ARBA" id="ARBA00002521"/>
    </source>
</evidence>
<dbReference type="InterPro" id="IPR036005">
    <property type="entry name" value="Creatinase/aminopeptidase-like"/>
</dbReference>
<feature type="binding site" evidence="6">
    <location>
        <position position="120"/>
    </location>
    <ligand>
        <name>a divalent metal cation</name>
        <dbReference type="ChEBI" id="CHEBI:60240"/>
        <label>1</label>
    </ligand>
</feature>
<dbReference type="InterPro" id="IPR001714">
    <property type="entry name" value="Pept_M24_MAP"/>
</dbReference>